<proteinExistence type="predicted"/>
<feature type="region of interest" description="Disordered" evidence="4">
    <location>
        <begin position="296"/>
        <end position="325"/>
    </location>
</feature>
<dbReference type="GO" id="GO:1990756">
    <property type="term" value="F:ubiquitin-like ligase-substrate adaptor activity"/>
    <property type="evidence" value="ECO:0007669"/>
    <property type="project" value="TreeGrafter"/>
</dbReference>
<evidence type="ECO:0000256" key="2">
    <source>
        <dbReference type="ARBA" id="ARBA00022737"/>
    </source>
</evidence>
<dbReference type="InterPro" id="IPR015943">
    <property type="entry name" value="WD40/YVTN_repeat-like_dom_sf"/>
</dbReference>
<dbReference type="InterPro" id="IPR001680">
    <property type="entry name" value="WD40_rpt"/>
</dbReference>
<feature type="compositionally biased region" description="Low complexity" evidence="4">
    <location>
        <begin position="307"/>
        <end position="325"/>
    </location>
</feature>
<feature type="compositionally biased region" description="Basic and acidic residues" evidence="4">
    <location>
        <begin position="438"/>
        <end position="453"/>
    </location>
</feature>
<dbReference type="PROSITE" id="PS00678">
    <property type="entry name" value="WD_REPEATS_1"/>
    <property type="match status" value="1"/>
</dbReference>
<feature type="repeat" description="WD" evidence="3">
    <location>
        <begin position="120"/>
        <end position="162"/>
    </location>
</feature>
<organism evidence="5">
    <name type="scientific">Prasinoderma singulare</name>
    <dbReference type="NCBI Taxonomy" id="676789"/>
    <lineage>
        <taxon>Eukaryota</taxon>
        <taxon>Viridiplantae</taxon>
        <taxon>Prasinodermophyta</taxon>
        <taxon>Prasinodermophyceae</taxon>
        <taxon>Prasinodermales</taxon>
        <taxon>Prasinodermaceae</taxon>
        <taxon>Prasinoderma</taxon>
    </lineage>
</organism>
<evidence type="ECO:0000256" key="3">
    <source>
        <dbReference type="PROSITE-ProRule" id="PRU00221"/>
    </source>
</evidence>
<dbReference type="Pfam" id="PF00400">
    <property type="entry name" value="WD40"/>
    <property type="match status" value="1"/>
</dbReference>
<evidence type="ECO:0000256" key="4">
    <source>
        <dbReference type="SAM" id="MobiDB-lite"/>
    </source>
</evidence>
<dbReference type="GO" id="GO:0080008">
    <property type="term" value="C:Cul4-RING E3 ubiquitin ligase complex"/>
    <property type="evidence" value="ECO:0007669"/>
    <property type="project" value="TreeGrafter"/>
</dbReference>
<keyword evidence="1 3" id="KW-0853">WD repeat</keyword>
<sequence>MEPDALRRAPPRYAAQANRLAGACNVASLCAARELGGGARSLRRCGRHVGSSRLVGARLARWVEQDSLRNCAAVYCPLNPPPRSTIAACFRPDGAELASTHGDHTVKLVDATTGACVRTLEGHRRTPWVVRYHPHEPRLLASGSLDHDVRIWDAASGECLHAHDFERPIASLAFHAAGEVMAVATGHKLFMWPCRPGKDGRGVQVGTPRPVLRTKRSLRAVHFHPLGAPLLLTAEVNTANPEQDPPATARWSTWSDSWHQSGGPEGSAAAVQAAHAAAVTAATAAADAARLARAAALGGAPPPPAPQQRIAPPNVPQQAQQAAAMPPGITAMDVDRDGAGGAGAGDGAGGAGADVGAGAPLDGVYESMSAAAIAAERYANIDPTLQQHDRQALIAAAAAAAEAAHRERERQGAAEAMEQDSGDALSLRAGVRGATGARSEDGRSWLQEQRRDPPSSAHSMWETPPDLQLLQTVGGEPSAAAAAAAAAASTAAAAVAAAASAHETPCTVLLRLWGFDEADTSRSLQAAQPRLAIPHAVLCSEMCAHLSPCGAYMAACVACRAPGPPEGASEGDAAPQAGVVYELRIYSLRERDFGAVLAARPVRAAHCLTSIQFSPTSQHVMLAYGRRHISLLRSLVAHGGSIMPVHTILEVYRVSDMSLVRMLPSAEDEVNVAVFHPHSGGGLVYGTKEGRLRILHHGRPVAGQNSGGVANSALEDTLIASSGAA</sequence>
<reference evidence="5" key="1">
    <citation type="submission" date="2021-01" db="EMBL/GenBank/DDBJ databases">
        <authorList>
            <person name="Corre E."/>
            <person name="Pelletier E."/>
            <person name="Niang G."/>
            <person name="Scheremetjew M."/>
            <person name="Finn R."/>
            <person name="Kale V."/>
            <person name="Holt S."/>
            <person name="Cochrane G."/>
            <person name="Meng A."/>
            <person name="Brown T."/>
            <person name="Cohen L."/>
        </authorList>
    </citation>
    <scope>NUCLEOTIDE SEQUENCE</scope>
    <source>
        <strain evidence="5">RCC927</strain>
    </source>
</reference>
<dbReference type="GO" id="GO:0000423">
    <property type="term" value="P:mitophagy"/>
    <property type="evidence" value="ECO:0007669"/>
    <property type="project" value="TreeGrafter"/>
</dbReference>
<protein>
    <submittedName>
        <fullName evidence="5">Uncharacterized protein</fullName>
    </submittedName>
</protein>
<dbReference type="InterPro" id="IPR019775">
    <property type="entry name" value="WD40_repeat_CS"/>
</dbReference>
<dbReference type="GO" id="GO:0000045">
    <property type="term" value="P:autophagosome assembly"/>
    <property type="evidence" value="ECO:0007669"/>
    <property type="project" value="TreeGrafter"/>
</dbReference>
<feature type="region of interest" description="Disordered" evidence="4">
    <location>
        <begin position="240"/>
        <end position="269"/>
    </location>
</feature>
<dbReference type="InterPro" id="IPR052596">
    <property type="entry name" value="AMBRA1_autophagy"/>
</dbReference>
<dbReference type="PROSITE" id="PS50294">
    <property type="entry name" value="WD_REPEATS_REGION"/>
    <property type="match status" value="1"/>
</dbReference>
<dbReference type="Gene3D" id="2.130.10.10">
    <property type="entry name" value="YVTN repeat-like/Quinoprotein amine dehydrogenase"/>
    <property type="match status" value="1"/>
</dbReference>
<dbReference type="PANTHER" id="PTHR22874">
    <property type="entry name" value="ACTIVATING MOLECULE IN BECN1-REGULATED AUTOPHAGY PROTEIN 1"/>
    <property type="match status" value="1"/>
</dbReference>
<dbReference type="SUPFAM" id="SSF69322">
    <property type="entry name" value="Tricorn protease domain 2"/>
    <property type="match status" value="1"/>
</dbReference>
<dbReference type="PANTHER" id="PTHR22874:SF1">
    <property type="entry name" value="ACTIVATING MOLECULE IN BECN1-REGULATED AUTOPHAGY PROTEIN 1"/>
    <property type="match status" value="1"/>
</dbReference>
<dbReference type="PROSITE" id="PS50082">
    <property type="entry name" value="WD_REPEATS_2"/>
    <property type="match status" value="1"/>
</dbReference>
<dbReference type="SMART" id="SM00320">
    <property type="entry name" value="WD40"/>
    <property type="match status" value="4"/>
</dbReference>
<evidence type="ECO:0000256" key="1">
    <source>
        <dbReference type="ARBA" id="ARBA00022574"/>
    </source>
</evidence>
<accession>A0A7S3BYT4</accession>
<keyword evidence="2" id="KW-0677">Repeat</keyword>
<evidence type="ECO:0000313" key="5">
    <source>
        <dbReference type="EMBL" id="CAE0147887.1"/>
    </source>
</evidence>
<name>A0A7S3BYT4_9VIRI</name>
<gene>
    <name evidence="5" type="ORF">PSIN1315_LOCUS11558</name>
</gene>
<feature type="region of interest" description="Disordered" evidence="4">
    <location>
        <begin position="404"/>
        <end position="462"/>
    </location>
</feature>
<feature type="compositionally biased region" description="Polar residues" evidence="4">
    <location>
        <begin position="250"/>
        <end position="260"/>
    </location>
</feature>
<dbReference type="EMBL" id="HBHY01017925">
    <property type="protein sequence ID" value="CAE0147887.1"/>
    <property type="molecule type" value="Transcribed_RNA"/>
</dbReference>
<dbReference type="AlphaFoldDB" id="A0A7S3BYT4"/>